<protein>
    <submittedName>
        <fullName evidence="1">Uncharacterized protein</fullName>
    </submittedName>
</protein>
<reference evidence="2" key="1">
    <citation type="journal article" date="2017" name="Nat. Ecol. Evol.">
        <title>Genome expansion and lineage-specific genetic innovations in the forest pathogenic fungi Armillaria.</title>
        <authorList>
            <person name="Sipos G."/>
            <person name="Prasanna A.N."/>
            <person name="Walter M.C."/>
            <person name="O'Connor E."/>
            <person name="Balint B."/>
            <person name="Krizsan K."/>
            <person name="Kiss B."/>
            <person name="Hess J."/>
            <person name="Varga T."/>
            <person name="Slot J."/>
            <person name="Riley R."/>
            <person name="Boka B."/>
            <person name="Rigling D."/>
            <person name="Barry K."/>
            <person name="Lee J."/>
            <person name="Mihaltcheva S."/>
            <person name="LaButti K."/>
            <person name="Lipzen A."/>
            <person name="Waldron R."/>
            <person name="Moloney N.M."/>
            <person name="Sperisen C."/>
            <person name="Kredics L."/>
            <person name="Vagvoelgyi C."/>
            <person name="Patrignani A."/>
            <person name="Fitzpatrick D."/>
            <person name="Nagy I."/>
            <person name="Doyle S."/>
            <person name="Anderson J.B."/>
            <person name="Grigoriev I.V."/>
            <person name="Gueldener U."/>
            <person name="Muensterkoetter M."/>
            <person name="Nagy L.G."/>
        </authorList>
    </citation>
    <scope>NUCLEOTIDE SEQUENCE [LARGE SCALE GENOMIC DNA]</scope>
    <source>
        <strain evidence="2">C18/9</strain>
    </source>
</reference>
<sequence>MTAEDGRLGNLLQLAQSLKIMERLSWDVERQVSLLRSLFQYDVPESAWNITIGNVETLAIKKRQTAKPWNQA</sequence>
<organism evidence="1 2">
    <name type="scientific">Armillaria ostoyae</name>
    <name type="common">Armillaria root rot fungus</name>
    <dbReference type="NCBI Taxonomy" id="47428"/>
    <lineage>
        <taxon>Eukaryota</taxon>
        <taxon>Fungi</taxon>
        <taxon>Dikarya</taxon>
        <taxon>Basidiomycota</taxon>
        <taxon>Agaricomycotina</taxon>
        <taxon>Agaricomycetes</taxon>
        <taxon>Agaricomycetidae</taxon>
        <taxon>Agaricales</taxon>
        <taxon>Marasmiineae</taxon>
        <taxon>Physalacriaceae</taxon>
        <taxon>Armillaria</taxon>
    </lineage>
</organism>
<keyword evidence="2" id="KW-1185">Reference proteome</keyword>
<gene>
    <name evidence="1" type="ORF">ARMOST_06646</name>
</gene>
<evidence type="ECO:0000313" key="1">
    <source>
        <dbReference type="EMBL" id="SJL03293.1"/>
    </source>
</evidence>
<dbReference type="Proteomes" id="UP000219338">
    <property type="component" value="Unassembled WGS sequence"/>
</dbReference>
<name>A0A284R3K4_ARMOS</name>
<evidence type="ECO:0000313" key="2">
    <source>
        <dbReference type="Proteomes" id="UP000219338"/>
    </source>
</evidence>
<dbReference type="AlphaFoldDB" id="A0A284R3K4"/>
<proteinExistence type="predicted"/>
<dbReference type="EMBL" id="FUEG01000004">
    <property type="protein sequence ID" value="SJL03293.1"/>
    <property type="molecule type" value="Genomic_DNA"/>
</dbReference>
<accession>A0A284R3K4</accession>